<protein>
    <submittedName>
        <fullName evidence="1">Uncharacterized protein</fullName>
    </submittedName>
</protein>
<comment type="caution">
    <text evidence="1">The sequence shown here is derived from an EMBL/GenBank/DDBJ whole genome shotgun (WGS) entry which is preliminary data.</text>
</comment>
<accession>A0A414L5E5</accession>
<sequence length="85" mass="9974">MFYDKNFNTNQTTNREAFDFPLLLLQLYNKPYRVPTLVDRLVSLGQQADQPTSTGLLTKVNTQLFLRVNKMFISPEQNNDLYRTN</sequence>
<evidence type="ECO:0000313" key="2">
    <source>
        <dbReference type="Proteomes" id="UP000285650"/>
    </source>
</evidence>
<dbReference type="EMBL" id="QSKV01000012">
    <property type="protein sequence ID" value="RHE89828.1"/>
    <property type="molecule type" value="Genomic_DNA"/>
</dbReference>
<dbReference type="AlphaFoldDB" id="A0A414L5E5"/>
<gene>
    <name evidence="1" type="ORF">DW712_17105</name>
</gene>
<organism evidence="1 2">
    <name type="scientific">Bacteroides intestinalis</name>
    <dbReference type="NCBI Taxonomy" id="329854"/>
    <lineage>
        <taxon>Bacteria</taxon>
        <taxon>Pseudomonadati</taxon>
        <taxon>Bacteroidota</taxon>
        <taxon>Bacteroidia</taxon>
        <taxon>Bacteroidales</taxon>
        <taxon>Bacteroidaceae</taxon>
        <taxon>Bacteroides</taxon>
    </lineage>
</organism>
<dbReference type="Proteomes" id="UP000285650">
    <property type="component" value="Unassembled WGS sequence"/>
</dbReference>
<name>A0A414L5E5_9BACE</name>
<proteinExistence type="predicted"/>
<reference evidence="1 2" key="1">
    <citation type="submission" date="2018-08" db="EMBL/GenBank/DDBJ databases">
        <title>A genome reference for cultivated species of the human gut microbiota.</title>
        <authorList>
            <person name="Zou Y."/>
            <person name="Xue W."/>
            <person name="Luo G."/>
        </authorList>
    </citation>
    <scope>NUCLEOTIDE SEQUENCE [LARGE SCALE GENOMIC DNA]</scope>
    <source>
        <strain evidence="1 2">AM27-17</strain>
    </source>
</reference>
<evidence type="ECO:0000313" key="1">
    <source>
        <dbReference type="EMBL" id="RHE89828.1"/>
    </source>
</evidence>